<dbReference type="EMBL" id="FCOR01000003">
    <property type="protein sequence ID" value="CVK15882.1"/>
    <property type="molecule type" value="Genomic_DNA"/>
</dbReference>
<protein>
    <recommendedName>
        <fullName evidence="3">AAA+ ATPase domain-containing protein</fullName>
    </recommendedName>
</protein>
<organism evidence="1 2">
    <name type="scientific">Apibacter mensalis</name>
    <dbReference type="NCBI Taxonomy" id="1586267"/>
    <lineage>
        <taxon>Bacteria</taxon>
        <taxon>Pseudomonadati</taxon>
        <taxon>Bacteroidota</taxon>
        <taxon>Flavobacteriia</taxon>
        <taxon>Flavobacteriales</taxon>
        <taxon>Weeksellaceae</taxon>
        <taxon>Apibacter</taxon>
    </lineage>
</organism>
<dbReference type="Proteomes" id="UP000182761">
    <property type="component" value="Unassembled WGS sequence"/>
</dbReference>
<sequence>MKRAISIHEIYTKKRKVLPFDGIWEAHIGKPELKGSWIIWGNSGNGKTGYAIQLAKYLTRFGRVAYNGLEEGNSESFAEACKRNNMDKCKRRFVLIEDSIEELDKRLNLHKSPDIIIIDSLQYSGVNYTAYKELLKKYPNKLFIWISHAEGRNPEGRVAKKVRYDAFVKIYVEGYIANAVSRYGGKESYIIWEEGAAKYSLTIE</sequence>
<dbReference type="OrthoDB" id="796468at2"/>
<dbReference type="SUPFAM" id="SSF52540">
    <property type="entry name" value="P-loop containing nucleoside triphosphate hydrolases"/>
    <property type="match status" value="1"/>
</dbReference>
<evidence type="ECO:0000313" key="2">
    <source>
        <dbReference type="Proteomes" id="UP000182761"/>
    </source>
</evidence>
<reference evidence="1 2" key="1">
    <citation type="submission" date="2016-01" db="EMBL/GenBank/DDBJ databases">
        <authorList>
            <person name="McClelland M."/>
            <person name="Jain A."/>
            <person name="Saraogi P."/>
            <person name="Mendelson R."/>
            <person name="Westerman R."/>
            <person name="SanMiguel P."/>
            <person name="Csonka L."/>
        </authorList>
    </citation>
    <scope>NUCLEOTIDE SEQUENCE [LARGE SCALE GENOMIC DNA]</scope>
    <source>
        <strain evidence="1 2">R-53146</strain>
    </source>
</reference>
<dbReference type="Gene3D" id="3.40.50.300">
    <property type="entry name" value="P-loop containing nucleotide triphosphate hydrolases"/>
    <property type="match status" value="1"/>
</dbReference>
<accession>A0A0X3ANF5</accession>
<dbReference type="InterPro" id="IPR027417">
    <property type="entry name" value="P-loop_NTPase"/>
</dbReference>
<evidence type="ECO:0008006" key="3">
    <source>
        <dbReference type="Google" id="ProtNLM"/>
    </source>
</evidence>
<proteinExistence type="predicted"/>
<evidence type="ECO:0000313" key="1">
    <source>
        <dbReference type="EMBL" id="CVK15882.1"/>
    </source>
</evidence>
<gene>
    <name evidence="1" type="ORF">Ga0061079_103193</name>
</gene>
<dbReference type="AlphaFoldDB" id="A0A0X3ANF5"/>
<dbReference type="RefSeq" id="WP_055425104.1">
    <property type="nucleotide sequence ID" value="NZ_FCOR01000003.1"/>
</dbReference>
<keyword evidence="2" id="KW-1185">Reference proteome</keyword>
<dbReference type="STRING" id="1586267.GCA_001418685_00717"/>
<name>A0A0X3ANF5_9FLAO</name>